<evidence type="ECO:0000313" key="3">
    <source>
        <dbReference type="Proteomes" id="UP000253782"/>
    </source>
</evidence>
<dbReference type="Proteomes" id="UP000253782">
    <property type="component" value="Unassembled WGS sequence"/>
</dbReference>
<comment type="caution">
    <text evidence="2">The sequence shown here is derived from an EMBL/GenBank/DDBJ whole genome shotgun (WGS) entry which is preliminary data.</text>
</comment>
<reference evidence="2 3" key="1">
    <citation type="submission" date="2018-07" db="EMBL/GenBank/DDBJ databases">
        <title>Dyella tabacisoli L4-6T, whole genome shotgun sequence.</title>
        <authorList>
            <person name="Zhou X.-K."/>
            <person name="Li W.-J."/>
            <person name="Duan Y.-Q."/>
        </authorList>
    </citation>
    <scope>NUCLEOTIDE SEQUENCE [LARGE SCALE GENOMIC DNA]</scope>
    <source>
        <strain evidence="2 3">L4-6</strain>
    </source>
</reference>
<sequence>MTPFVMFSLALRIIGAWVTFSAVEYFLTSFNMTHGLYTSASTQVMAIVNQAVLHLLVGFVLIKFAPFLASLVYPAEASCQPSVESSEETE</sequence>
<feature type="transmembrane region" description="Helical" evidence="1">
    <location>
        <begin position="51"/>
        <end position="73"/>
    </location>
</feature>
<dbReference type="AlphaFoldDB" id="A0A369UID1"/>
<keyword evidence="1" id="KW-0472">Membrane</keyword>
<evidence type="ECO:0000313" key="2">
    <source>
        <dbReference type="EMBL" id="RDD80257.1"/>
    </source>
</evidence>
<dbReference type="RefSeq" id="WP_114846962.1">
    <property type="nucleotide sequence ID" value="NZ_JBHSPE010000012.1"/>
</dbReference>
<keyword evidence="1" id="KW-1133">Transmembrane helix</keyword>
<feature type="transmembrane region" description="Helical" evidence="1">
    <location>
        <begin position="6"/>
        <end position="30"/>
    </location>
</feature>
<name>A0A369UID1_9GAMM</name>
<protein>
    <submittedName>
        <fullName evidence="2">Uncharacterized protein</fullName>
    </submittedName>
</protein>
<dbReference type="OrthoDB" id="5957977at2"/>
<evidence type="ECO:0000256" key="1">
    <source>
        <dbReference type="SAM" id="Phobius"/>
    </source>
</evidence>
<gene>
    <name evidence="2" type="ORF">DVJ77_18300</name>
</gene>
<organism evidence="2 3">
    <name type="scientific">Dyella tabacisoli</name>
    <dbReference type="NCBI Taxonomy" id="2282381"/>
    <lineage>
        <taxon>Bacteria</taxon>
        <taxon>Pseudomonadati</taxon>
        <taxon>Pseudomonadota</taxon>
        <taxon>Gammaproteobacteria</taxon>
        <taxon>Lysobacterales</taxon>
        <taxon>Rhodanobacteraceae</taxon>
        <taxon>Dyella</taxon>
    </lineage>
</organism>
<proteinExistence type="predicted"/>
<keyword evidence="3" id="KW-1185">Reference proteome</keyword>
<keyword evidence="1" id="KW-0812">Transmembrane</keyword>
<accession>A0A369UID1</accession>
<dbReference type="EMBL" id="QQAH01000019">
    <property type="protein sequence ID" value="RDD80257.1"/>
    <property type="molecule type" value="Genomic_DNA"/>
</dbReference>